<sequence>MQINASIEAYNRQESIPFSGAVWVGGLLETLLEQSYGYANRGEQIRNTTQTRFGMASGCKIFTAVAICQLVEQGRLALDTRLKDCLPIPFPVFDPEITVHHLLTHSSGIPDYFDEEFMNDYGDLWKSRPMYAMTSAECFLPMFQHNPMKFTPGERFSYSNAGFILLGLIVEHIAGTTFQQYVEDHIFNVCGMKDSGYFRLDQLPERTAWGYIDSGSTWRTNMYSIPIVGGPDGGAFTTVHDMRIFWTALMDNRLLSKHMTEIMLTPHIQDNEFIHYGYGVWIVMVSNKIFKYFVMGSDPGVEMQSSIYAESKLQAHILANINSGAGAIATRIDELILAENS</sequence>
<dbReference type="Proteomes" id="UP001057877">
    <property type="component" value="Chromosome"/>
</dbReference>
<gene>
    <name evidence="4" type="ORF">L1F29_27815</name>
</gene>
<dbReference type="PANTHER" id="PTHR46825">
    <property type="entry name" value="D-ALANYL-D-ALANINE-CARBOXYPEPTIDASE/ENDOPEPTIDASE AMPH"/>
    <property type="match status" value="1"/>
</dbReference>
<dbReference type="RefSeq" id="WP_258385289.1">
    <property type="nucleotide sequence ID" value="NZ_CP091430.1"/>
</dbReference>
<name>A0ABY5S8S5_9BACL</name>
<evidence type="ECO:0000256" key="1">
    <source>
        <dbReference type="ARBA" id="ARBA00004370"/>
    </source>
</evidence>
<dbReference type="SUPFAM" id="SSF56601">
    <property type="entry name" value="beta-lactamase/transpeptidase-like"/>
    <property type="match status" value="1"/>
</dbReference>
<evidence type="ECO:0000256" key="2">
    <source>
        <dbReference type="ARBA" id="ARBA00023136"/>
    </source>
</evidence>
<keyword evidence="5" id="KW-1185">Reference proteome</keyword>
<reference evidence="4" key="1">
    <citation type="submission" date="2022-01" db="EMBL/GenBank/DDBJ databases">
        <title>Paenibacillus spongiae sp. nov., isolated from marine sponge.</title>
        <authorList>
            <person name="Li Z."/>
            <person name="Zhang M."/>
        </authorList>
    </citation>
    <scope>NUCLEOTIDE SEQUENCE</scope>
    <source>
        <strain evidence="4">PHS-Z3</strain>
    </source>
</reference>
<evidence type="ECO:0000259" key="3">
    <source>
        <dbReference type="Pfam" id="PF00144"/>
    </source>
</evidence>
<dbReference type="EMBL" id="CP091430">
    <property type="protein sequence ID" value="UVI29200.1"/>
    <property type="molecule type" value="Genomic_DNA"/>
</dbReference>
<feature type="domain" description="Beta-lactamase-related" evidence="3">
    <location>
        <begin position="20"/>
        <end position="267"/>
    </location>
</feature>
<dbReference type="InterPro" id="IPR001466">
    <property type="entry name" value="Beta-lactam-related"/>
</dbReference>
<comment type="subcellular location">
    <subcellularLocation>
        <location evidence="1">Membrane</location>
    </subcellularLocation>
</comment>
<dbReference type="Gene3D" id="3.40.710.10">
    <property type="entry name" value="DD-peptidase/beta-lactamase superfamily"/>
    <property type="match status" value="1"/>
</dbReference>
<accession>A0ABY5S8S5</accession>
<keyword evidence="2" id="KW-0472">Membrane</keyword>
<protein>
    <submittedName>
        <fullName evidence="4">Beta-lactamase family protein</fullName>
    </submittedName>
</protein>
<evidence type="ECO:0000313" key="4">
    <source>
        <dbReference type="EMBL" id="UVI29200.1"/>
    </source>
</evidence>
<dbReference type="InterPro" id="IPR050491">
    <property type="entry name" value="AmpC-like"/>
</dbReference>
<dbReference type="Pfam" id="PF00144">
    <property type="entry name" value="Beta-lactamase"/>
    <property type="match status" value="1"/>
</dbReference>
<dbReference type="InterPro" id="IPR012338">
    <property type="entry name" value="Beta-lactam/transpept-like"/>
</dbReference>
<organism evidence="4 5">
    <name type="scientific">Paenibacillus spongiae</name>
    <dbReference type="NCBI Taxonomy" id="2909671"/>
    <lineage>
        <taxon>Bacteria</taxon>
        <taxon>Bacillati</taxon>
        <taxon>Bacillota</taxon>
        <taxon>Bacilli</taxon>
        <taxon>Bacillales</taxon>
        <taxon>Paenibacillaceae</taxon>
        <taxon>Paenibacillus</taxon>
    </lineage>
</organism>
<evidence type="ECO:0000313" key="5">
    <source>
        <dbReference type="Proteomes" id="UP001057877"/>
    </source>
</evidence>
<dbReference type="PANTHER" id="PTHR46825:SF11">
    <property type="entry name" value="PENICILLIN-BINDING PROTEIN 4"/>
    <property type="match status" value="1"/>
</dbReference>
<proteinExistence type="predicted"/>